<evidence type="ECO:0000256" key="1">
    <source>
        <dbReference type="SAM" id="Phobius"/>
    </source>
</evidence>
<evidence type="ECO:0000313" key="3">
    <source>
        <dbReference type="Proteomes" id="UP001497480"/>
    </source>
</evidence>
<comment type="caution">
    <text evidence="2">The sequence shown here is derived from an EMBL/GenBank/DDBJ whole genome shotgun (WGS) entry which is preliminary data.</text>
</comment>
<dbReference type="InterPro" id="IPR019141">
    <property type="entry name" value="DUF2045"/>
</dbReference>
<evidence type="ECO:0000313" key="2">
    <source>
        <dbReference type="EMBL" id="CAL0319062.1"/>
    </source>
</evidence>
<gene>
    <name evidence="2" type="ORF">LLUT_LOCUS20122</name>
</gene>
<accession>A0AAV1XDJ8</accession>
<feature type="transmembrane region" description="Helical" evidence="1">
    <location>
        <begin position="393"/>
        <end position="413"/>
    </location>
</feature>
<keyword evidence="3" id="KW-1185">Reference proteome</keyword>
<dbReference type="AlphaFoldDB" id="A0AAV1XDJ8"/>
<evidence type="ECO:0008006" key="4">
    <source>
        <dbReference type="Google" id="ProtNLM"/>
    </source>
</evidence>
<proteinExistence type="predicted"/>
<organism evidence="2 3">
    <name type="scientific">Lupinus luteus</name>
    <name type="common">European yellow lupine</name>
    <dbReference type="NCBI Taxonomy" id="3873"/>
    <lineage>
        <taxon>Eukaryota</taxon>
        <taxon>Viridiplantae</taxon>
        <taxon>Streptophyta</taxon>
        <taxon>Embryophyta</taxon>
        <taxon>Tracheophyta</taxon>
        <taxon>Spermatophyta</taxon>
        <taxon>Magnoliopsida</taxon>
        <taxon>eudicotyledons</taxon>
        <taxon>Gunneridae</taxon>
        <taxon>Pentapetalae</taxon>
        <taxon>rosids</taxon>
        <taxon>fabids</taxon>
        <taxon>Fabales</taxon>
        <taxon>Fabaceae</taxon>
        <taxon>Papilionoideae</taxon>
        <taxon>50 kb inversion clade</taxon>
        <taxon>genistoids sensu lato</taxon>
        <taxon>core genistoids</taxon>
        <taxon>Genisteae</taxon>
        <taxon>Lupinus</taxon>
    </lineage>
</organism>
<dbReference type="EMBL" id="CAXHTB010000014">
    <property type="protein sequence ID" value="CAL0319062.1"/>
    <property type="molecule type" value="Genomic_DNA"/>
</dbReference>
<keyword evidence="1" id="KW-0472">Membrane</keyword>
<keyword evidence="1" id="KW-0812">Transmembrane</keyword>
<sequence length="415" mass="45838">MDLLDFSRRNKKSLLLIILFGTSGYGTYKLYNLPSVVLKRNRVAKLLRGFVSLAELVSDSAETVSVITKDLNQFITSDSDEIPQSLKQLSKIATSKEFSVSLSRASEALAIGILRGRKFHVKMNNRSEVDIENANFSNKLLEKVFSKAGTGFVSVVVGSFARNLVLGLRAESVDDKINVAKARSEGSDNPRWLSVICDERGRKLIGDCIQTFVSTAVTIFLDKTMHINNFDEMFAGLTNPKHQEKVKNILISLNNGAVETLIKTAHQVLTNKSAKSNLSSPLSSFKCEGPTVTEDGYLKPEAFLQQYKPGISISGVQDAGLLERVKSTMSVPANRRFVFDVTRRVTFDTMRSIVEFLLWRISDGFKKGVCKVHDLVVDRGIEVVRYVGAKSSVILTMCLALYLHIVGGSSILMPA</sequence>
<protein>
    <recommendedName>
        <fullName evidence="4">Protein PHLOEM PROTEIN 2-LIKE A10</fullName>
    </recommendedName>
</protein>
<keyword evidence="1" id="KW-1133">Transmembrane helix</keyword>
<name>A0AAV1XDJ8_LUPLU</name>
<dbReference type="PANTHER" id="PTHR21477:SF40">
    <property type="entry name" value="PHLOEM A10-LIKE PROTEIN"/>
    <property type="match status" value="1"/>
</dbReference>
<dbReference type="Proteomes" id="UP001497480">
    <property type="component" value="Unassembled WGS sequence"/>
</dbReference>
<dbReference type="PANTHER" id="PTHR21477">
    <property type="entry name" value="ZGC:172139"/>
    <property type="match status" value="1"/>
</dbReference>
<reference evidence="2 3" key="1">
    <citation type="submission" date="2024-03" db="EMBL/GenBank/DDBJ databases">
        <authorList>
            <person name="Martinez-Hernandez J."/>
        </authorList>
    </citation>
    <scope>NUCLEOTIDE SEQUENCE [LARGE SCALE GENOMIC DNA]</scope>
</reference>